<dbReference type="STRING" id="1437059.A6A05_00170"/>
<keyword evidence="1" id="KW-0808">Transferase</keyword>
<dbReference type="EMBL" id="LWQU01000104">
    <property type="protein sequence ID" value="OAN55010.1"/>
    <property type="molecule type" value="Genomic_DNA"/>
</dbReference>
<dbReference type="SUPFAM" id="SSF53328">
    <property type="entry name" value="Formyltransferase"/>
    <property type="match status" value="1"/>
</dbReference>
<name>A0A178MW13_9PROT</name>
<sequence>MSVAVFTSNQPRHLSLIRSLARVFDTVHAVMECNTVFPGQVADFFRKSEVMRDYFGRVMAAEDQVFGSVDFLPGNVRVLALKMGDASQVAPSVFAPVLAADHTVVFGASYLKGALCDRLVEREALNIHMGISPYYRGSSCNFWALADRRPDMVGATIHKLSKGLDSGAMYYHAFPKPQAADPFLWGMLSVKAAHDSLVDALASGALCAMEPVEQDRTREMRYTRNADFTDEVAAAYLADMPTAADVMSAAQGRDMSLFLRPIFA</sequence>
<dbReference type="OrthoDB" id="5355061at2"/>
<evidence type="ECO:0000313" key="2">
    <source>
        <dbReference type="Proteomes" id="UP000078543"/>
    </source>
</evidence>
<dbReference type="Proteomes" id="UP000078543">
    <property type="component" value="Unassembled WGS sequence"/>
</dbReference>
<reference evidence="1 2" key="1">
    <citation type="submission" date="2016-04" db="EMBL/GenBank/DDBJ databases">
        <title>Draft genome sequence of freshwater magnetotactic bacteria Magnetospirillum marisnigri SP-1 and Magnetospirillum moscoviense BB-1.</title>
        <authorList>
            <person name="Koziaeva V."/>
            <person name="Dziuba M.V."/>
            <person name="Ivanov T.M."/>
            <person name="Kuznetsov B."/>
            <person name="Grouzdev D.S."/>
        </authorList>
    </citation>
    <scope>NUCLEOTIDE SEQUENCE [LARGE SCALE GENOMIC DNA]</scope>
    <source>
        <strain evidence="1 2">BB-1</strain>
    </source>
</reference>
<dbReference type="AlphaFoldDB" id="A0A178MW13"/>
<accession>A0A178MW13</accession>
<dbReference type="GO" id="GO:0016740">
    <property type="term" value="F:transferase activity"/>
    <property type="evidence" value="ECO:0007669"/>
    <property type="project" value="UniProtKB-KW"/>
</dbReference>
<dbReference type="Gene3D" id="3.40.50.170">
    <property type="entry name" value="Formyl transferase, N-terminal domain"/>
    <property type="match status" value="1"/>
</dbReference>
<keyword evidence="2" id="KW-1185">Reference proteome</keyword>
<organism evidence="1 2">
    <name type="scientific">Magnetospirillum moscoviense</name>
    <dbReference type="NCBI Taxonomy" id="1437059"/>
    <lineage>
        <taxon>Bacteria</taxon>
        <taxon>Pseudomonadati</taxon>
        <taxon>Pseudomonadota</taxon>
        <taxon>Alphaproteobacteria</taxon>
        <taxon>Rhodospirillales</taxon>
        <taxon>Rhodospirillaceae</taxon>
        <taxon>Magnetospirillum</taxon>
    </lineage>
</organism>
<dbReference type="RefSeq" id="WP_068498034.1">
    <property type="nucleotide sequence ID" value="NZ_LWQU01000104.1"/>
</dbReference>
<dbReference type="InterPro" id="IPR036477">
    <property type="entry name" value="Formyl_transf_N_sf"/>
</dbReference>
<protein>
    <submittedName>
        <fullName evidence="1">Methionyl-tRNA formyltransferase</fullName>
    </submittedName>
</protein>
<evidence type="ECO:0000313" key="1">
    <source>
        <dbReference type="EMBL" id="OAN55010.1"/>
    </source>
</evidence>
<proteinExistence type="predicted"/>
<comment type="caution">
    <text evidence="1">The sequence shown here is derived from an EMBL/GenBank/DDBJ whole genome shotgun (WGS) entry which is preliminary data.</text>
</comment>
<gene>
    <name evidence="1" type="ORF">A6A05_00170</name>
</gene>